<dbReference type="Pfam" id="PF13976">
    <property type="entry name" value="gag_pre-integrs"/>
    <property type="match status" value="1"/>
</dbReference>
<evidence type="ECO:0000256" key="18">
    <source>
        <dbReference type="PROSITE-ProRule" id="PRU00047"/>
    </source>
</evidence>
<evidence type="ECO:0000256" key="2">
    <source>
        <dbReference type="ARBA" id="ARBA00022612"/>
    </source>
</evidence>
<feature type="compositionally biased region" description="Basic residues" evidence="19">
    <location>
        <begin position="234"/>
        <end position="247"/>
    </location>
</feature>
<evidence type="ECO:0000256" key="10">
    <source>
        <dbReference type="ARBA" id="ARBA00022840"/>
    </source>
</evidence>
<keyword evidence="6" id="KW-0547">Nucleotide-binding</keyword>
<dbReference type="Pfam" id="PF07727">
    <property type="entry name" value="RVT_2"/>
    <property type="match status" value="1"/>
</dbReference>
<dbReference type="CDD" id="cd09272">
    <property type="entry name" value="RNase_HI_RT_Ty1"/>
    <property type="match status" value="1"/>
</dbReference>
<dbReference type="Gene3D" id="4.10.60.10">
    <property type="entry name" value="Zinc finger, CCHC-type"/>
    <property type="match status" value="1"/>
</dbReference>
<dbReference type="InterPro" id="IPR036397">
    <property type="entry name" value="RNaseH_sf"/>
</dbReference>
<keyword evidence="23" id="KW-1185">Reference proteome</keyword>
<evidence type="ECO:0000256" key="7">
    <source>
        <dbReference type="ARBA" id="ARBA00022750"/>
    </source>
</evidence>
<keyword evidence="17" id="KW-0511">Multifunctional enzyme</keyword>
<dbReference type="InterPro" id="IPR036875">
    <property type="entry name" value="Znf_CCHC_sf"/>
</dbReference>
<feature type="compositionally biased region" description="Basic residues" evidence="19">
    <location>
        <begin position="188"/>
        <end position="197"/>
    </location>
</feature>
<gene>
    <name evidence="22" type="ORF">V9T40_003956</name>
</gene>
<evidence type="ECO:0000259" key="21">
    <source>
        <dbReference type="PROSITE" id="PS50994"/>
    </source>
</evidence>
<dbReference type="InterPro" id="IPR013103">
    <property type="entry name" value="RVT_2"/>
</dbReference>
<dbReference type="GO" id="GO:0006508">
    <property type="term" value="P:proteolysis"/>
    <property type="evidence" value="ECO:0007669"/>
    <property type="project" value="UniProtKB-KW"/>
</dbReference>
<dbReference type="EMBL" id="JBBCAQ010000027">
    <property type="protein sequence ID" value="KAK7586080.1"/>
    <property type="molecule type" value="Genomic_DNA"/>
</dbReference>
<keyword evidence="2" id="KW-1188">Viral release from host cell</keyword>
<evidence type="ECO:0000256" key="13">
    <source>
        <dbReference type="ARBA" id="ARBA00022918"/>
    </source>
</evidence>
<feature type="region of interest" description="Disordered" evidence="19">
    <location>
        <begin position="1105"/>
        <end position="1129"/>
    </location>
</feature>
<evidence type="ECO:0000256" key="5">
    <source>
        <dbReference type="ARBA" id="ARBA00022723"/>
    </source>
</evidence>
<dbReference type="InterPro" id="IPR001584">
    <property type="entry name" value="Integrase_cat-core"/>
</dbReference>
<protein>
    <submittedName>
        <fullName evidence="22">Uncharacterized protein</fullName>
    </submittedName>
</protein>
<keyword evidence="14" id="KW-0239">DNA-directed DNA polymerase</keyword>
<feature type="compositionally biased region" description="Basic and acidic residues" evidence="19">
    <location>
        <begin position="87"/>
        <end position="99"/>
    </location>
</feature>
<keyword evidence="5" id="KW-0479">Metal-binding</keyword>
<dbReference type="GO" id="GO:0004519">
    <property type="term" value="F:endonuclease activity"/>
    <property type="evidence" value="ECO:0007669"/>
    <property type="project" value="UniProtKB-KW"/>
</dbReference>
<feature type="compositionally biased region" description="Polar residues" evidence="19">
    <location>
        <begin position="806"/>
        <end position="815"/>
    </location>
</feature>
<feature type="compositionally biased region" description="Polar residues" evidence="19">
    <location>
        <begin position="1110"/>
        <end position="1129"/>
    </location>
</feature>
<dbReference type="Proteomes" id="UP001367676">
    <property type="component" value="Unassembled WGS sequence"/>
</dbReference>
<name>A0AAN9TE10_9HEMI</name>
<dbReference type="PANTHER" id="PTHR42648:SF11">
    <property type="entry name" value="TRANSPOSON TY4-P GAG-POL POLYPROTEIN"/>
    <property type="match status" value="1"/>
</dbReference>
<keyword evidence="9" id="KW-0378">Hydrolase</keyword>
<dbReference type="PROSITE" id="PS50158">
    <property type="entry name" value="ZF_CCHC"/>
    <property type="match status" value="1"/>
</dbReference>
<evidence type="ECO:0000259" key="20">
    <source>
        <dbReference type="PROSITE" id="PS50158"/>
    </source>
</evidence>
<evidence type="ECO:0000313" key="22">
    <source>
        <dbReference type="EMBL" id="KAK7586080.1"/>
    </source>
</evidence>
<keyword evidence="4" id="KW-0540">Nuclease</keyword>
<evidence type="ECO:0000256" key="11">
    <source>
        <dbReference type="ARBA" id="ARBA00022842"/>
    </source>
</evidence>
<dbReference type="GO" id="GO:0042575">
    <property type="term" value="C:DNA polymerase complex"/>
    <property type="evidence" value="ECO:0007669"/>
    <property type="project" value="UniProtKB-ARBA"/>
</dbReference>
<keyword evidence="14" id="KW-0548">Nucleotidyltransferase</keyword>
<evidence type="ECO:0000256" key="15">
    <source>
        <dbReference type="ARBA" id="ARBA00023113"/>
    </source>
</evidence>
<keyword evidence="18" id="KW-0862">Zinc</keyword>
<evidence type="ECO:0000256" key="14">
    <source>
        <dbReference type="ARBA" id="ARBA00022932"/>
    </source>
</evidence>
<dbReference type="InterPro" id="IPR043502">
    <property type="entry name" value="DNA/RNA_pol_sf"/>
</dbReference>
<evidence type="ECO:0000256" key="17">
    <source>
        <dbReference type="ARBA" id="ARBA00023268"/>
    </source>
</evidence>
<dbReference type="Pfam" id="PF22936">
    <property type="entry name" value="Pol_BBD"/>
    <property type="match status" value="1"/>
</dbReference>
<evidence type="ECO:0000256" key="4">
    <source>
        <dbReference type="ARBA" id="ARBA00022722"/>
    </source>
</evidence>
<organism evidence="22 23">
    <name type="scientific">Parthenolecanium corni</name>
    <dbReference type="NCBI Taxonomy" id="536013"/>
    <lineage>
        <taxon>Eukaryota</taxon>
        <taxon>Metazoa</taxon>
        <taxon>Ecdysozoa</taxon>
        <taxon>Arthropoda</taxon>
        <taxon>Hexapoda</taxon>
        <taxon>Insecta</taxon>
        <taxon>Pterygota</taxon>
        <taxon>Neoptera</taxon>
        <taxon>Paraneoptera</taxon>
        <taxon>Hemiptera</taxon>
        <taxon>Sternorrhyncha</taxon>
        <taxon>Coccoidea</taxon>
        <taxon>Coccidae</taxon>
        <taxon>Parthenolecanium</taxon>
    </lineage>
</organism>
<reference evidence="22 23" key="1">
    <citation type="submission" date="2024-03" db="EMBL/GenBank/DDBJ databases">
        <title>Adaptation during the transition from Ophiocordyceps entomopathogen to insect associate is accompanied by gene loss and intensified selection.</title>
        <authorList>
            <person name="Ward C.M."/>
            <person name="Onetto C.A."/>
            <person name="Borneman A.R."/>
        </authorList>
    </citation>
    <scope>NUCLEOTIDE SEQUENCE [LARGE SCALE GENOMIC DNA]</scope>
    <source>
        <strain evidence="22">AWRI1</strain>
        <tissue evidence="22">Single Adult Female</tissue>
    </source>
</reference>
<dbReference type="SMART" id="SM00343">
    <property type="entry name" value="ZnF_C2HC"/>
    <property type="match status" value="2"/>
</dbReference>
<evidence type="ECO:0000256" key="3">
    <source>
        <dbReference type="ARBA" id="ARBA00022670"/>
    </source>
</evidence>
<keyword evidence="15" id="KW-0917">Virion maturation</keyword>
<dbReference type="InterPro" id="IPR001878">
    <property type="entry name" value="Znf_CCHC"/>
</dbReference>
<feature type="compositionally biased region" description="Low complexity" evidence="19">
    <location>
        <begin position="789"/>
        <end position="805"/>
    </location>
</feature>
<keyword evidence="7" id="KW-0064">Aspartyl protease</keyword>
<feature type="compositionally biased region" description="Polar residues" evidence="19">
    <location>
        <begin position="100"/>
        <end position="125"/>
    </location>
</feature>
<evidence type="ECO:0000256" key="19">
    <source>
        <dbReference type="SAM" id="MobiDB-lite"/>
    </source>
</evidence>
<feature type="domain" description="Integrase catalytic" evidence="21">
    <location>
        <begin position="1294"/>
        <end position="1463"/>
    </location>
</feature>
<accession>A0AAN9TE10</accession>
<sequence length="2225" mass="255322">MTRVKRRRVAKAEESPMSEENWQILLAIEWQIFLKLLNVVPAFWLEGVCSQMLFEFTPMAAAVFHCLLCLVTSSNPEEDLFKINPETRKCGSDMSEGKKTTNQSLMSSDGENTGENNTSSNAPRRSSSDFEHFEVIEEEVLEELADDSDDLADQGQAGHHTSEKCTTSNTEKKHSQLRRKLFDDPKPKSKPRARHSLPSRELENLKETQPPPRAMKRAQPTESETDKLPVAKKNPPKTKQPPKKMGRPKTNPDLPAKVPRKILKPQTKDPQIKIVRTESLANKSTSTNPNDDDSSGDELNINAPSTRTDIRHVRFRNSGSGDNLLPNVNIELDEPPAEIASDVQRAILNDITSLQNQKQGRRGDLSDNINRLSNQINKSTDRMVNESNIFNVASSTVTQPSSHRVNEPLIRDNTTRTEIPIQNNAPNPTNMPNVRNEPITNNTPNVAAMNKSNIKREYKLTKESRLDIWLDYLNSELTSKKLLTVLNDENFEKAHMSIEQQNHRRNLVRDIIINHLDEKYHTQVINMVSPKEIIEHLKFVKRSEKNLDSFQIRKKINSMRFTPGKEKAIEFLEKFDNVIRTYENLDGSIPISDQEKRDAFFNAITPNVPDIYSINVNYKLSHENEDMTLKQLKNVLLQHECQYSKENKGPTALMTTHIGKPFNKPSTKFIRCYNCDANGHYASQCTMGGKNLRKCYNCGEFSNHLSKNCPNETRSEEKQRQLRKNNFNKPNQSRGFKRNLFNTRGGFGGKPRGSFSRPYNNNYNNNNRNNPYKPNQNSNKFNGNKPYRGRQNFNQSRNFNNRGGRTNLSNRPQTRNFNNNQNKSANFVENKPEILSNDQTAQPTQNQITPKSSFIMDLPPPPQSSTASTDYLSELVESNSIVPEMNDSNWNDFLNSPSSIVSNCTLNPEDIEVYVADQNEDVNEIQMENLNLSTDSGECLYLTLIMDTGATDHIICNHEILINKFVPDNDYIMSANKNAHLNVSYIGDLIVRDNNNNKLKLTDIAFSPDLSENLLSIRKFTSAGYEAHITDDKINLYDPRTKKIILTGQNINRMWIVEVRFYVHEKSHEYTDKTVPYFKKSRKALVAPALDSEGEVDNVEIDGIDEVDNENPTPSQNLDSQQIDNIDSTNTDSIENITILDDIENVMILDDTNSDEQNTQSTEVESEDLLRQYYDSQKENQMLVDKGGEDRNGTDDEIDNEDENLCDRRITTIDEIMTGSYNIGAGDETNYNKISQGLLWHIRLGHVSHSYLVQLSKIDPVLKGVKFVEDEIKSCDVCAKANITRLPFSETRQRSEKPLQVVHSDVMGPISPKTHPDKKRFIVVFIDDYSRYAKTYCIKHKSDVGNCLEEYLKSSRNELGENVKFCYLHSDQGTEFTGGKTQAVLTSEKAELITAPPDTPQHNGVAERFNRNIQNKVRTLMIDSKLPKYMWDLAVETATYIYNRTPHKTLNYKTPMSIFSPKKHTHIKYLKRFGCLAYVKVNRNPKTKFSSRGIMTFLVGYTSSGYLLYHPESLKYLESRNVRFNEKIVFGDKASIFKQNNLYPSEELEEIDENWFVNIEVNRNTNQANIAIKGKTAFNCNIENLQDISLNKNSNKRKQWSVRKARNKKNRKVKAERKPQLLDVKFNDNDFILNELDSLEMLNLNGEDLKTCDEFELKRLDEMSFAFLATLSGDPKTYNEAMNSPDKAKWREAIDDELDSLEENKVWEIIDRPKKGTNIIDSRWIFKIKKDINGKDKYKARLVIRGFKDKNEYELRETYAPVTRLSSVRTGLNIINRFNLDAYQLDVKTAFLNGELENDIFMEIPDGLRNAEAFKTSKVCKLVRSLYGLRVSPKRWNVKFSGVANSIGLVNDVIDPCLFTWRDGRNFAFLILYVDDMLLAGNDPYKLKEILNKLGTTFQIVNMGEPKEFLGIQIIRNRRLNRMELTQSIYIEKILKRFQMLDCKPVSTPMVTRQVKNKNPENYSKEKVHEKVYPYREAVGSLLYLAGGTRPDISYAVNMVSRNSQNPTQEDWLEIKRIFRYLRGTSELGLIFSGNDNALRGYSDASYGDSVVDRTSTSGYIIRLFNGSINWRCWKQKSVATSTCEAEFVAMSIMTNELIALKHVIDRVLEDRVKEVVVYCDNKAAINSIDMAGAPNLRHVSIRYHHIKQCVAQNIIKVKWVPSEKQLADILTKPLPTSTFEKRKLAKRGKLDRLYTELIKLEDKVVMNRYKIYLATYNKLKLKRI</sequence>
<dbReference type="PROSITE" id="PS50994">
    <property type="entry name" value="INTEGRASE"/>
    <property type="match status" value="1"/>
</dbReference>
<feature type="compositionally biased region" description="Polar residues" evidence="19">
    <location>
        <begin position="724"/>
        <end position="734"/>
    </location>
</feature>
<evidence type="ECO:0000256" key="6">
    <source>
        <dbReference type="ARBA" id="ARBA00022741"/>
    </source>
</evidence>
<comment type="caution">
    <text evidence="22">The sequence shown here is derived from an EMBL/GenBank/DDBJ whole genome shotgun (WGS) entry which is preliminary data.</text>
</comment>
<keyword evidence="18" id="KW-0863">Zinc-finger</keyword>
<keyword evidence="16" id="KW-0233">DNA recombination</keyword>
<feature type="region of interest" description="Disordered" evidence="19">
    <location>
        <begin position="150"/>
        <end position="305"/>
    </location>
</feature>
<dbReference type="Pfam" id="PF00098">
    <property type="entry name" value="zf-CCHC"/>
    <property type="match status" value="1"/>
</dbReference>
<dbReference type="GO" id="GO:0006310">
    <property type="term" value="P:DNA recombination"/>
    <property type="evidence" value="ECO:0007669"/>
    <property type="project" value="UniProtKB-KW"/>
</dbReference>
<evidence type="ECO:0000313" key="23">
    <source>
        <dbReference type="Proteomes" id="UP001367676"/>
    </source>
</evidence>
<dbReference type="GO" id="GO:0003887">
    <property type="term" value="F:DNA-directed DNA polymerase activity"/>
    <property type="evidence" value="ECO:0007669"/>
    <property type="project" value="UniProtKB-KW"/>
</dbReference>
<proteinExistence type="predicted"/>
<keyword evidence="12" id="KW-0229">DNA integration</keyword>
<feature type="compositionally biased region" description="Low complexity" evidence="19">
    <location>
        <begin position="756"/>
        <end position="780"/>
    </location>
</feature>
<dbReference type="SUPFAM" id="SSF56672">
    <property type="entry name" value="DNA/RNA polymerases"/>
    <property type="match status" value="1"/>
</dbReference>
<comment type="function">
    <text evidence="1">The aspartyl protease (PR) mediates the proteolytic cleavages of the Gag and Gag-Pol polyproteins after assembly of the VLP.</text>
</comment>
<dbReference type="GO" id="GO:0004190">
    <property type="term" value="F:aspartic-type endopeptidase activity"/>
    <property type="evidence" value="ECO:0007669"/>
    <property type="project" value="UniProtKB-KW"/>
</dbReference>
<dbReference type="InterPro" id="IPR057670">
    <property type="entry name" value="SH3_retrovirus"/>
</dbReference>
<dbReference type="GO" id="GO:0003676">
    <property type="term" value="F:nucleic acid binding"/>
    <property type="evidence" value="ECO:0007669"/>
    <property type="project" value="InterPro"/>
</dbReference>
<keyword evidence="11" id="KW-0460">Magnesium</keyword>
<feature type="compositionally biased region" description="Basic and acidic residues" evidence="19">
    <location>
        <begin position="170"/>
        <end position="187"/>
    </location>
</feature>
<dbReference type="InterPro" id="IPR012337">
    <property type="entry name" value="RNaseH-like_sf"/>
</dbReference>
<feature type="region of interest" description="Disordered" evidence="19">
    <location>
        <begin position="87"/>
        <end position="130"/>
    </location>
</feature>
<dbReference type="GO" id="GO:0015074">
    <property type="term" value="P:DNA integration"/>
    <property type="evidence" value="ECO:0007669"/>
    <property type="project" value="UniProtKB-KW"/>
</dbReference>
<dbReference type="GO" id="GO:0008270">
    <property type="term" value="F:zinc ion binding"/>
    <property type="evidence" value="ECO:0007669"/>
    <property type="project" value="UniProtKB-KW"/>
</dbReference>
<dbReference type="SUPFAM" id="SSF53098">
    <property type="entry name" value="Ribonuclease H-like"/>
    <property type="match status" value="1"/>
</dbReference>
<evidence type="ECO:0000256" key="8">
    <source>
        <dbReference type="ARBA" id="ARBA00022759"/>
    </source>
</evidence>
<keyword evidence="14" id="KW-0808">Transferase</keyword>
<dbReference type="InterPro" id="IPR025724">
    <property type="entry name" value="GAG-pre-integrase_dom"/>
</dbReference>
<evidence type="ECO:0000256" key="9">
    <source>
        <dbReference type="ARBA" id="ARBA00022801"/>
    </source>
</evidence>
<feature type="region of interest" description="Disordered" evidence="19">
    <location>
        <begin position="1177"/>
        <end position="1201"/>
    </location>
</feature>
<keyword evidence="10" id="KW-0067">ATP-binding</keyword>
<keyword evidence="3" id="KW-0645">Protease</keyword>
<dbReference type="SUPFAM" id="SSF57756">
    <property type="entry name" value="Retrovirus zinc finger-like domains"/>
    <property type="match status" value="1"/>
</dbReference>
<feature type="domain" description="CCHC-type" evidence="20">
    <location>
        <begin position="671"/>
        <end position="685"/>
    </location>
</feature>
<keyword evidence="8" id="KW-0255">Endonuclease</keyword>
<dbReference type="Gene3D" id="3.30.420.10">
    <property type="entry name" value="Ribonuclease H-like superfamily/Ribonuclease H"/>
    <property type="match status" value="1"/>
</dbReference>
<dbReference type="Pfam" id="PF25597">
    <property type="entry name" value="SH3_retrovirus"/>
    <property type="match status" value="1"/>
</dbReference>
<feature type="region of interest" description="Disordered" evidence="19">
    <location>
        <begin position="707"/>
        <end position="823"/>
    </location>
</feature>
<evidence type="ECO:0000256" key="12">
    <source>
        <dbReference type="ARBA" id="ARBA00022908"/>
    </source>
</evidence>
<feature type="region of interest" description="Disordered" evidence="19">
    <location>
        <begin position="419"/>
        <end position="446"/>
    </location>
</feature>
<dbReference type="GO" id="GO:0005524">
    <property type="term" value="F:ATP binding"/>
    <property type="evidence" value="ECO:0007669"/>
    <property type="project" value="UniProtKB-KW"/>
</dbReference>
<feature type="compositionally biased region" description="Polar residues" evidence="19">
    <location>
        <begin position="419"/>
        <end position="445"/>
    </location>
</feature>
<evidence type="ECO:0000256" key="16">
    <source>
        <dbReference type="ARBA" id="ARBA00023172"/>
    </source>
</evidence>
<dbReference type="GO" id="GO:0003964">
    <property type="term" value="F:RNA-directed DNA polymerase activity"/>
    <property type="evidence" value="ECO:0007669"/>
    <property type="project" value="UniProtKB-KW"/>
</dbReference>
<evidence type="ECO:0000256" key="1">
    <source>
        <dbReference type="ARBA" id="ARBA00002180"/>
    </source>
</evidence>
<dbReference type="PANTHER" id="PTHR42648">
    <property type="entry name" value="TRANSPOSASE, PUTATIVE-RELATED"/>
    <property type="match status" value="1"/>
</dbReference>
<dbReference type="InterPro" id="IPR054722">
    <property type="entry name" value="PolX-like_BBD"/>
</dbReference>
<dbReference type="InterPro" id="IPR039537">
    <property type="entry name" value="Retrotran_Ty1/copia-like"/>
</dbReference>
<keyword evidence="13" id="KW-0695">RNA-directed DNA polymerase</keyword>